<proteinExistence type="predicted"/>
<feature type="compositionally biased region" description="Polar residues" evidence="1">
    <location>
        <begin position="117"/>
        <end position="130"/>
    </location>
</feature>
<feature type="region of interest" description="Disordered" evidence="1">
    <location>
        <begin position="334"/>
        <end position="385"/>
    </location>
</feature>
<feature type="compositionally biased region" description="Polar residues" evidence="1">
    <location>
        <begin position="171"/>
        <end position="181"/>
    </location>
</feature>
<feature type="region of interest" description="Disordered" evidence="1">
    <location>
        <begin position="1"/>
        <end position="36"/>
    </location>
</feature>
<organism evidence="3 4">
    <name type="scientific">Lymnaea stagnalis</name>
    <name type="common">Great pond snail</name>
    <name type="synonym">Helix stagnalis</name>
    <dbReference type="NCBI Taxonomy" id="6523"/>
    <lineage>
        <taxon>Eukaryota</taxon>
        <taxon>Metazoa</taxon>
        <taxon>Spiralia</taxon>
        <taxon>Lophotrochozoa</taxon>
        <taxon>Mollusca</taxon>
        <taxon>Gastropoda</taxon>
        <taxon>Heterobranchia</taxon>
        <taxon>Euthyneura</taxon>
        <taxon>Panpulmonata</taxon>
        <taxon>Hygrophila</taxon>
        <taxon>Lymnaeoidea</taxon>
        <taxon>Lymnaeidae</taxon>
        <taxon>Lymnaea</taxon>
    </lineage>
</organism>
<accession>A0AAV2I0S2</accession>
<feature type="domain" description="Nucleolar protein 4 helical" evidence="2">
    <location>
        <begin position="208"/>
        <end position="306"/>
    </location>
</feature>
<evidence type="ECO:0000259" key="2">
    <source>
        <dbReference type="Pfam" id="PF23079"/>
    </source>
</evidence>
<feature type="compositionally biased region" description="Low complexity" evidence="1">
    <location>
        <begin position="334"/>
        <end position="359"/>
    </location>
</feature>
<feature type="compositionally biased region" description="Polar residues" evidence="1">
    <location>
        <begin position="1"/>
        <end position="13"/>
    </location>
</feature>
<gene>
    <name evidence="3" type="ORF">GSLYS_00013343001</name>
</gene>
<keyword evidence="4" id="KW-1185">Reference proteome</keyword>
<dbReference type="PANTHER" id="PTHR12449">
    <property type="entry name" value="DEATH DOMAIN-CONTAINING PROTEIN"/>
    <property type="match status" value="1"/>
</dbReference>
<protein>
    <recommendedName>
        <fullName evidence="2">Nucleolar protein 4 helical domain-containing protein</fullName>
    </recommendedName>
</protein>
<dbReference type="Pfam" id="PF23079">
    <property type="entry name" value="HTH_NOL4_2nd"/>
    <property type="match status" value="1"/>
</dbReference>
<dbReference type="Proteomes" id="UP001497497">
    <property type="component" value="Unassembled WGS sequence"/>
</dbReference>
<evidence type="ECO:0000313" key="4">
    <source>
        <dbReference type="Proteomes" id="UP001497497"/>
    </source>
</evidence>
<feature type="compositionally biased region" description="Acidic residues" evidence="1">
    <location>
        <begin position="185"/>
        <end position="197"/>
    </location>
</feature>
<feature type="compositionally biased region" description="Polar residues" evidence="1">
    <location>
        <begin position="360"/>
        <end position="374"/>
    </location>
</feature>
<feature type="compositionally biased region" description="Basic and acidic residues" evidence="1">
    <location>
        <begin position="14"/>
        <end position="23"/>
    </location>
</feature>
<reference evidence="3 4" key="1">
    <citation type="submission" date="2024-04" db="EMBL/GenBank/DDBJ databases">
        <authorList>
            <consortium name="Genoscope - CEA"/>
            <person name="William W."/>
        </authorList>
    </citation>
    <scope>NUCLEOTIDE SEQUENCE [LARGE SCALE GENOMIC DNA]</scope>
</reference>
<evidence type="ECO:0000256" key="1">
    <source>
        <dbReference type="SAM" id="MobiDB-lite"/>
    </source>
</evidence>
<dbReference type="EMBL" id="CAXITT010000345">
    <property type="protein sequence ID" value="CAL1539610.1"/>
    <property type="molecule type" value="Genomic_DNA"/>
</dbReference>
<feature type="region of interest" description="Disordered" evidence="1">
    <location>
        <begin position="53"/>
        <end position="206"/>
    </location>
</feature>
<feature type="compositionally biased region" description="Polar residues" evidence="1">
    <location>
        <begin position="69"/>
        <end position="80"/>
    </location>
</feature>
<dbReference type="InterPro" id="IPR056549">
    <property type="entry name" value="HTH_NOL4"/>
</dbReference>
<name>A0AAV2I0S2_LYMST</name>
<dbReference type="InterPro" id="IPR039788">
    <property type="entry name" value="NOL4/NOL4L"/>
</dbReference>
<dbReference type="PANTHER" id="PTHR12449:SF22">
    <property type="entry name" value="NUCLEOLAR PROTEIN 4"/>
    <property type="match status" value="1"/>
</dbReference>
<comment type="caution">
    <text evidence="3">The sequence shown here is derived from an EMBL/GenBank/DDBJ whole genome shotgun (WGS) entry which is preliminary data.</text>
</comment>
<dbReference type="AlphaFoldDB" id="A0AAV2I0S2"/>
<sequence>MHLSLETNNNLSSADDKNEHLIQDDTSTSSGPPGVDYKLPITQTYLHHMRLGGKSFTSPVCDLDDESMSSDSILSRETSPSPKPTKEVKDEEAMEAAACSDNNNSSSIVTDPRVEESMTSARRASPQTMEAETRASDSPLDDVASRKNSPVPGKMVDVGKGHPERKRRASSESGDSAMTKTSEGKDDEDDDDNDDDEKMPVGQDIDPERLKAFNMFVRLFVDENLDRMVPISKQPKDKIQAILEACDRQFPEFHERSRKRIRTYLKSCRRMRRSKEHNGWEPLRPTPPHLTSAAAESLLATACENESQNAKRMRLGLEPLPASAMVAHNSLVSAQTPPTTQQSAQQQPQPTVTQTPSQPGSLSSPRSINCSVPATTDFLRHQPPPPTFRPAPDFTPSFFTNGHGAALFRPGFPNYQHPAHHHPSVLPHAPITSSAATNGEFGPTDLSMKKSSNKGQLSPSEVTAIKQLIAGYRESAAFLYRSADELEQLLLQQN</sequence>
<evidence type="ECO:0000313" key="3">
    <source>
        <dbReference type="EMBL" id="CAL1539610.1"/>
    </source>
</evidence>